<sequence length="327" mass="36001">MPMKARSQKARWKGVVKCFKRVENNIPKRRTTSQQPANSPTDKQAVVRFSTRFYNLAAGRVIRLAGCAIVPPPPPVRANRCEEREVEHASDTSPTSQTDRGEERREGPFNGTGGGCRSREASPKDPGDEGLTTPSPQGADRPKLLPEERREARRKHGRAKIARTLKTGEGGGGANEETEEDRGRVPVKVVIRLLLNRAERVFASARLQAAAAAAAAEGYRARMQDGNPMRVWHSRGSRDAKDEEVSGERTDEQTADDGEGGTEGDPRAERTPLQQHRSVPFVYSFCKVDGPQLVPSLVAGADENRRQFEIHLSATGCPDAVFFRKSR</sequence>
<dbReference type="EMBL" id="SRLO01000069">
    <property type="protein sequence ID" value="TNN78902.1"/>
    <property type="molecule type" value="Genomic_DNA"/>
</dbReference>
<accession>A0A4Z2INV2</accession>
<organism evidence="2 3">
    <name type="scientific">Liparis tanakae</name>
    <name type="common">Tanaka's snailfish</name>
    <dbReference type="NCBI Taxonomy" id="230148"/>
    <lineage>
        <taxon>Eukaryota</taxon>
        <taxon>Metazoa</taxon>
        <taxon>Chordata</taxon>
        <taxon>Craniata</taxon>
        <taxon>Vertebrata</taxon>
        <taxon>Euteleostomi</taxon>
        <taxon>Actinopterygii</taxon>
        <taxon>Neopterygii</taxon>
        <taxon>Teleostei</taxon>
        <taxon>Neoteleostei</taxon>
        <taxon>Acanthomorphata</taxon>
        <taxon>Eupercaria</taxon>
        <taxon>Perciformes</taxon>
        <taxon>Cottioidei</taxon>
        <taxon>Cottales</taxon>
        <taxon>Liparidae</taxon>
        <taxon>Liparis</taxon>
    </lineage>
</organism>
<feature type="compositionally biased region" description="Basic and acidic residues" evidence="1">
    <location>
        <begin position="117"/>
        <end position="127"/>
    </location>
</feature>
<feature type="compositionally biased region" description="Acidic residues" evidence="1">
    <location>
        <begin position="253"/>
        <end position="262"/>
    </location>
</feature>
<name>A0A4Z2INV2_9TELE</name>
<feature type="compositionally biased region" description="Polar residues" evidence="1">
    <location>
        <begin position="32"/>
        <end position="42"/>
    </location>
</feature>
<feature type="compositionally biased region" description="Basic residues" evidence="1">
    <location>
        <begin position="152"/>
        <end position="163"/>
    </location>
</feature>
<reference evidence="2 3" key="1">
    <citation type="submission" date="2019-03" db="EMBL/GenBank/DDBJ databases">
        <title>First draft genome of Liparis tanakae, snailfish: a comprehensive survey of snailfish specific genes.</title>
        <authorList>
            <person name="Kim W."/>
            <person name="Song I."/>
            <person name="Jeong J.-H."/>
            <person name="Kim D."/>
            <person name="Kim S."/>
            <person name="Ryu S."/>
            <person name="Song J.Y."/>
            <person name="Lee S.K."/>
        </authorList>
    </citation>
    <scope>NUCLEOTIDE SEQUENCE [LARGE SCALE GENOMIC DNA]</scope>
    <source>
        <tissue evidence="2">Muscle</tissue>
    </source>
</reference>
<feature type="compositionally biased region" description="Basic and acidic residues" evidence="1">
    <location>
        <begin position="236"/>
        <end position="252"/>
    </location>
</feature>
<feature type="region of interest" description="Disordered" evidence="1">
    <location>
        <begin position="229"/>
        <end position="274"/>
    </location>
</feature>
<dbReference type="AlphaFoldDB" id="A0A4Z2INV2"/>
<feature type="region of interest" description="Disordered" evidence="1">
    <location>
        <begin position="23"/>
        <end position="44"/>
    </location>
</feature>
<gene>
    <name evidence="2" type="ORF">EYF80_010828</name>
</gene>
<feature type="compositionally biased region" description="Basic and acidic residues" evidence="1">
    <location>
        <begin position="81"/>
        <end position="90"/>
    </location>
</feature>
<dbReference type="Proteomes" id="UP000314294">
    <property type="component" value="Unassembled WGS sequence"/>
</dbReference>
<feature type="compositionally biased region" description="Basic and acidic residues" evidence="1">
    <location>
        <begin position="140"/>
        <end position="151"/>
    </location>
</feature>
<comment type="caution">
    <text evidence="2">The sequence shown here is derived from an EMBL/GenBank/DDBJ whole genome shotgun (WGS) entry which is preliminary data.</text>
</comment>
<evidence type="ECO:0000256" key="1">
    <source>
        <dbReference type="SAM" id="MobiDB-lite"/>
    </source>
</evidence>
<keyword evidence="3" id="KW-1185">Reference proteome</keyword>
<protein>
    <submittedName>
        <fullName evidence="2">Uncharacterized protein</fullName>
    </submittedName>
</protein>
<evidence type="ECO:0000313" key="3">
    <source>
        <dbReference type="Proteomes" id="UP000314294"/>
    </source>
</evidence>
<evidence type="ECO:0000313" key="2">
    <source>
        <dbReference type="EMBL" id="TNN78902.1"/>
    </source>
</evidence>
<proteinExistence type="predicted"/>
<feature type="region of interest" description="Disordered" evidence="1">
    <location>
        <begin position="81"/>
        <end position="182"/>
    </location>
</feature>